<evidence type="ECO:0008006" key="3">
    <source>
        <dbReference type="Google" id="ProtNLM"/>
    </source>
</evidence>
<organism evidence="1 2">
    <name type="scientific">Paenibacillus odorifer</name>
    <dbReference type="NCBI Taxonomy" id="189426"/>
    <lineage>
        <taxon>Bacteria</taxon>
        <taxon>Bacillati</taxon>
        <taxon>Bacillota</taxon>
        <taxon>Bacilli</taxon>
        <taxon>Bacillales</taxon>
        <taxon>Paenibacillaceae</taxon>
        <taxon>Paenibacillus</taxon>
    </lineage>
</organism>
<reference evidence="1 2" key="1">
    <citation type="submission" date="2016-10" db="EMBL/GenBank/DDBJ databases">
        <title>Paenibacillus species isolates.</title>
        <authorList>
            <person name="Beno S.M."/>
        </authorList>
    </citation>
    <scope>NUCLEOTIDE SEQUENCE [LARGE SCALE GENOMIC DNA]</scope>
    <source>
        <strain evidence="1 2">FSL H7-0604</strain>
    </source>
</reference>
<evidence type="ECO:0000313" key="1">
    <source>
        <dbReference type="EMBL" id="OMD32198.1"/>
    </source>
</evidence>
<dbReference type="EMBL" id="MKQP01000018">
    <property type="protein sequence ID" value="OMD32198.1"/>
    <property type="molecule type" value="Genomic_DNA"/>
</dbReference>
<proteinExistence type="predicted"/>
<dbReference type="RefSeq" id="WP_036679394.1">
    <property type="nucleotide sequence ID" value="NZ_MKQP01000018.1"/>
</dbReference>
<gene>
    <name evidence="1" type="ORF">BJP51_16605</name>
</gene>
<dbReference type="AlphaFoldDB" id="A0A1R0XB93"/>
<name>A0A1R0XB93_9BACL</name>
<protein>
    <recommendedName>
        <fullName evidence="3">DNA-binding protein</fullName>
    </recommendedName>
</protein>
<dbReference type="Proteomes" id="UP000187465">
    <property type="component" value="Unassembled WGS sequence"/>
</dbReference>
<sequence>MSVAVIEVEDLKLWIREAVAEALKDHLINELPPFLTRKQFMELMDIGESKTAELFNRPDFPVNREFGNPRVPTHLLMRWVDEHTVWVNNHAGDGWKNRKKAM</sequence>
<comment type="caution">
    <text evidence="1">The sequence shown here is derived from an EMBL/GenBank/DDBJ whole genome shotgun (WGS) entry which is preliminary data.</text>
</comment>
<evidence type="ECO:0000313" key="2">
    <source>
        <dbReference type="Proteomes" id="UP000187465"/>
    </source>
</evidence>
<accession>A0A1R0XB93</accession>